<comment type="caution">
    <text evidence="1">The sequence shown here is derived from an EMBL/GenBank/DDBJ whole genome shotgun (WGS) entry which is preliminary data.</text>
</comment>
<gene>
    <name evidence="1" type="ORF">C7959_10353</name>
</gene>
<organism evidence="1 2">
    <name type="scientific">Orenia marismortui</name>
    <dbReference type="NCBI Taxonomy" id="46469"/>
    <lineage>
        <taxon>Bacteria</taxon>
        <taxon>Bacillati</taxon>
        <taxon>Bacillota</taxon>
        <taxon>Clostridia</taxon>
        <taxon>Halanaerobiales</taxon>
        <taxon>Halobacteroidaceae</taxon>
        <taxon>Orenia</taxon>
    </lineage>
</organism>
<dbReference type="RefSeq" id="WP_134114815.1">
    <property type="nucleotide sequence ID" value="NZ_SOEG01000003.1"/>
</dbReference>
<reference evidence="1 2" key="1">
    <citation type="submission" date="2019-03" db="EMBL/GenBank/DDBJ databases">
        <title>Subsurface microbial communities from deep shales in Ohio and West Virginia, USA.</title>
        <authorList>
            <person name="Wrighton K."/>
        </authorList>
    </citation>
    <scope>NUCLEOTIDE SEQUENCE [LARGE SCALE GENOMIC DNA]</scope>
    <source>
        <strain evidence="1 2">MSL 6dP</strain>
    </source>
</reference>
<name>A0A4V3GYK5_9FIRM</name>
<accession>A0A4V3GYK5</accession>
<evidence type="ECO:0000313" key="2">
    <source>
        <dbReference type="Proteomes" id="UP000295832"/>
    </source>
</evidence>
<dbReference type="Proteomes" id="UP000295832">
    <property type="component" value="Unassembled WGS sequence"/>
</dbReference>
<proteinExistence type="predicted"/>
<sequence>MVSEINELIKSLNSWNKLTADPKVNDFKSLLESILLSLGSINDSNNYGEDEILEEIEERILYLVDEEFIDEDLLVMGIVNFVKERLEDTIMKQGNMIVTDENLLFSNKVDLNMKHRLSNSLNKLRNNHFYEKGMMELDQWKTIVATSFTRSNRNRWKEERLEINASELEEEIGEIPLEILEILADIPIIKLMDRMPIDQIKDLSYEEALKVKNEL</sequence>
<dbReference type="AlphaFoldDB" id="A0A4V3GYK5"/>
<protein>
    <submittedName>
        <fullName evidence="1">Uncharacterized protein</fullName>
    </submittedName>
</protein>
<dbReference type="EMBL" id="SOEG01000003">
    <property type="protein sequence ID" value="TDX53201.1"/>
    <property type="molecule type" value="Genomic_DNA"/>
</dbReference>
<keyword evidence="2" id="KW-1185">Reference proteome</keyword>
<dbReference type="STRING" id="926561.GCA_000379025_01733"/>
<evidence type="ECO:0000313" key="1">
    <source>
        <dbReference type="EMBL" id="TDX53201.1"/>
    </source>
</evidence>